<sequence length="396" mass="45341">MFHFPLFHQSIDLRVTFSLFITSALFFVGCGSDVLDRTTPEKVLQNAENKLRIPIDDQTGTFSYGLGYLDGECPFLFNIQTPRNEIQVYDMDRKELAKTLKFDVEGNQGVGTVFGFHVQSADSIFLFTTHPGSIYLTDMDQSYLSKISFTSPEGYSDPQISTSFFTSYPIIRGNKMLAKVLVPGSTKDTEEKALSNQFLSVELDMNSGDTEFTSHKYPEGYLSDGLRIPYYSMAASPDKVVYSFLADHNLYAASSAGDPLEAYPAKSQFFPQTFPTLSRTAERNEYLRYMFTEPRYGTLLYDPYREVFYRFCFPKIEIENEEELEQLRGFAKDFSIMILDRDLNVLGETRFNGYNYVTENVFVAKEGLYMSVNHPDNYDNEEDYLSFVLYELADGK</sequence>
<dbReference type="OrthoDB" id="828261at2"/>
<evidence type="ECO:0000313" key="2">
    <source>
        <dbReference type="Proteomes" id="UP000013909"/>
    </source>
</evidence>
<evidence type="ECO:0000313" key="1">
    <source>
        <dbReference type="EMBL" id="EON76660.1"/>
    </source>
</evidence>
<protein>
    <recommendedName>
        <fullName evidence="3">DUF4221 domain-containing protein</fullName>
    </recommendedName>
</protein>
<dbReference type="EMBL" id="AQHR01000085">
    <property type="protein sequence ID" value="EON76660.1"/>
    <property type="molecule type" value="Genomic_DNA"/>
</dbReference>
<organism evidence="1 2">
    <name type="scientific">Lunatimonas lonarensis</name>
    <dbReference type="NCBI Taxonomy" id="1232681"/>
    <lineage>
        <taxon>Bacteria</taxon>
        <taxon>Pseudomonadati</taxon>
        <taxon>Bacteroidota</taxon>
        <taxon>Cytophagia</taxon>
        <taxon>Cytophagales</taxon>
        <taxon>Cyclobacteriaceae</taxon>
    </lineage>
</organism>
<proteinExistence type="predicted"/>
<gene>
    <name evidence="1" type="ORF">ADIS_3110</name>
</gene>
<dbReference type="AlphaFoldDB" id="R7ZRB2"/>
<dbReference type="RefSeq" id="WP_010855244.1">
    <property type="nucleotide sequence ID" value="NZ_AQHR01000085.1"/>
</dbReference>
<reference evidence="1 2" key="1">
    <citation type="submission" date="2013-02" db="EMBL/GenBank/DDBJ databases">
        <title>A novel strain isolated from Lonar lake, Maharashtra, India.</title>
        <authorList>
            <person name="Singh A."/>
        </authorList>
    </citation>
    <scope>NUCLEOTIDE SEQUENCE [LARGE SCALE GENOMIC DNA]</scope>
    <source>
        <strain evidence="1 2">AK24</strain>
    </source>
</reference>
<keyword evidence="2" id="KW-1185">Reference proteome</keyword>
<comment type="caution">
    <text evidence="1">The sequence shown here is derived from an EMBL/GenBank/DDBJ whole genome shotgun (WGS) entry which is preliminary data.</text>
</comment>
<evidence type="ECO:0008006" key="3">
    <source>
        <dbReference type="Google" id="ProtNLM"/>
    </source>
</evidence>
<dbReference type="PATRIC" id="fig|1288963.3.peg.3104"/>
<dbReference type="Pfam" id="PF13970">
    <property type="entry name" value="DUF4221"/>
    <property type="match status" value="1"/>
</dbReference>
<accession>R7ZRB2</accession>
<dbReference type="Proteomes" id="UP000013909">
    <property type="component" value="Unassembled WGS sequence"/>
</dbReference>
<dbReference type="InterPro" id="IPR025316">
    <property type="entry name" value="DUF4221"/>
</dbReference>
<dbReference type="STRING" id="1232681.ADIS_3110"/>
<name>R7ZRB2_9BACT</name>